<keyword evidence="3" id="KW-1185">Reference proteome</keyword>
<dbReference type="EMBL" id="FOTK01000004">
    <property type="protein sequence ID" value="SFL37268.1"/>
    <property type="molecule type" value="Genomic_DNA"/>
</dbReference>
<reference evidence="3" key="1">
    <citation type="submission" date="2016-10" db="EMBL/GenBank/DDBJ databases">
        <authorList>
            <person name="Varghese N."/>
            <person name="Submissions S."/>
        </authorList>
    </citation>
    <scope>NUCLEOTIDE SEQUENCE [LARGE SCALE GENOMIC DNA]</scope>
    <source>
        <strain evidence="3">BL36</strain>
    </source>
</reference>
<dbReference type="OrthoDB" id="7989212at2"/>
<name>A0A1I4H4Q7_9HYPH</name>
<dbReference type="Proteomes" id="UP000199048">
    <property type="component" value="Unassembled WGS sequence"/>
</dbReference>
<protein>
    <recommendedName>
        <fullName evidence="4">Opacity protein</fullName>
    </recommendedName>
</protein>
<dbReference type="InterPro" id="IPR011250">
    <property type="entry name" value="OMP/PagP_B-barrel"/>
</dbReference>
<evidence type="ECO:0000256" key="1">
    <source>
        <dbReference type="SAM" id="SignalP"/>
    </source>
</evidence>
<dbReference type="RefSeq" id="WP_092037943.1">
    <property type="nucleotide sequence ID" value="NZ_FOTK01000004.1"/>
</dbReference>
<feature type="signal peptide" evidence="1">
    <location>
        <begin position="1"/>
        <end position="30"/>
    </location>
</feature>
<proteinExistence type="predicted"/>
<dbReference type="SUPFAM" id="SSF56925">
    <property type="entry name" value="OMPA-like"/>
    <property type="match status" value="1"/>
</dbReference>
<organism evidence="2 3">
    <name type="scientific">Methylobacterium pseudosasicola</name>
    <dbReference type="NCBI Taxonomy" id="582667"/>
    <lineage>
        <taxon>Bacteria</taxon>
        <taxon>Pseudomonadati</taxon>
        <taxon>Pseudomonadota</taxon>
        <taxon>Alphaproteobacteria</taxon>
        <taxon>Hyphomicrobiales</taxon>
        <taxon>Methylobacteriaceae</taxon>
        <taxon>Methylobacterium</taxon>
    </lineage>
</organism>
<dbReference type="AlphaFoldDB" id="A0A1I4H4Q7"/>
<evidence type="ECO:0008006" key="4">
    <source>
        <dbReference type="Google" id="ProtNLM"/>
    </source>
</evidence>
<accession>A0A1I4H4Q7</accession>
<keyword evidence="1" id="KW-0732">Signal</keyword>
<evidence type="ECO:0000313" key="2">
    <source>
        <dbReference type="EMBL" id="SFL37268.1"/>
    </source>
</evidence>
<feature type="chain" id="PRO_5011607066" description="Opacity protein" evidence="1">
    <location>
        <begin position="31"/>
        <end position="206"/>
    </location>
</feature>
<sequence>MTRSAGSRPRRFAACLGLGAILLPAGPAAAQALLPFTGFAPLPAFAWEPVADAGRWTGSYASLSTGYAVSASRHFGSYSGPTLGFEGGRMWQEGPILYGISGGLDYLAGLDGTLTPGFGRLAYSRDFAGALEVKVGTLLAPDVLLYAKAGAGAVHDTLRVGPTPFTPPLTRQDIAILPNARVGVEWAVTDRLSVAVEAGVVRNGLR</sequence>
<gene>
    <name evidence="2" type="ORF">SAMN05192568_100437</name>
</gene>
<evidence type="ECO:0000313" key="3">
    <source>
        <dbReference type="Proteomes" id="UP000199048"/>
    </source>
</evidence>